<evidence type="ECO:0000256" key="3">
    <source>
        <dbReference type="ARBA" id="ARBA00023157"/>
    </source>
</evidence>
<evidence type="ECO:0000313" key="10">
    <source>
        <dbReference type="Proteomes" id="UP001152747"/>
    </source>
</evidence>
<dbReference type="InterPro" id="IPR007110">
    <property type="entry name" value="Ig-like_dom"/>
</dbReference>
<dbReference type="PANTHER" id="PTHR11640:SF31">
    <property type="entry name" value="IRREGULAR CHIASM C-ROUGHEST PROTEIN-RELATED"/>
    <property type="match status" value="1"/>
</dbReference>
<dbReference type="InterPro" id="IPR013098">
    <property type="entry name" value="Ig_I-set"/>
</dbReference>
<feature type="transmembrane region" description="Helical" evidence="6">
    <location>
        <begin position="548"/>
        <end position="569"/>
    </location>
</feature>
<sequence length="724" mass="80601">MRWLWPTIFLSLAWCQQQRIVEGPKDTLASIGDTVVLTCRVENQQGPVQWMKDDFGLGTERDKPLPGNKRYRMVGSSANGEYNLQIENVTLRDDDDFACQISESDNAKAVVSGKSKLTVLVRPTPPKITKTHHTINAIARETITQTCVSRKGKPPPAIGWAISSDENGKNIIAWLGESKSKFGGVYKTTEITQDTIIAHVNETTQIEVTGHSSREDTNIYSIMSNLTFIPRPQHDNKYLVCISQHMTFPNKVEIDTVKLALTYAPQVNITVASKQPLRENGSALLACNVDAKPLEGVKISWYRGDQKLRETGDTLAFETLKMEDHNREYFCEATNQIGTTRGSIKLNVAFAPRIMSTAQDKEVNEADDAFFHCATLSNPKATIFWTRADSDTIITHGENMTLESVRSWQQGAYNCTASVDGFKRVTLSHYLHIRGPSTVTMREEMISSLDESVEIICGVSGRPTTNNIKWSHNGREINFNNGRITVYQQTKSYGMESVLKIKDLKEEDFGIFNCSANNGLGGDSKSTYLKKRSLVDLFDFMVKFDHSVALAIICAGLFLILLCCCFFICKNSCVSKKTKFIDDQSDVTVKCEALDGQYFPEMYSSSPVDNVHLSTKDYISIPQNNPDLDYLGPPSTFGPGSLYPKYLNGSTTEYICNRYDHSYGSFGSGLSTPGGISDMYGISMGDKIPVMETLQEVETPKTSNYNFLASPEVARPLSRTSTHV</sequence>
<dbReference type="GO" id="GO:0005911">
    <property type="term" value="C:cell-cell junction"/>
    <property type="evidence" value="ECO:0007669"/>
    <property type="project" value="TreeGrafter"/>
</dbReference>
<keyword evidence="6" id="KW-1133">Transmembrane helix</keyword>
<keyword evidence="2 6" id="KW-0472">Membrane</keyword>
<organism evidence="9 10">
    <name type="scientific">Caenorhabditis angaria</name>
    <dbReference type="NCBI Taxonomy" id="860376"/>
    <lineage>
        <taxon>Eukaryota</taxon>
        <taxon>Metazoa</taxon>
        <taxon>Ecdysozoa</taxon>
        <taxon>Nematoda</taxon>
        <taxon>Chromadorea</taxon>
        <taxon>Rhabditida</taxon>
        <taxon>Rhabditina</taxon>
        <taxon>Rhabditomorpha</taxon>
        <taxon>Rhabditoidea</taxon>
        <taxon>Rhabditidae</taxon>
        <taxon>Peloderinae</taxon>
        <taxon>Caenorhabditis</taxon>
    </lineage>
</organism>
<dbReference type="SMART" id="SM00408">
    <property type="entry name" value="IGc2"/>
    <property type="match status" value="4"/>
</dbReference>
<dbReference type="Pfam" id="PF07679">
    <property type="entry name" value="I-set"/>
    <property type="match status" value="1"/>
</dbReference>
<dbReference type="PANTHER" id="PTHR11640">
    <property type="entry name" value="NEPHRIN"/>
    <property type="match status" value="1"/>
</dbReference>
<dbReference type="InterPro" id="IPR013783">
    <property type="entry name" value="Ig-like_fold"/>
</dbReference>
<dbReference type="InterPro" id="IPR051275">
    <property type="entry name" value="Cell_adhesion_signaling"/>
</dbReference>
<dbReference type="InterPro" id="IPR013162">
    <property type="entry name" value="CD80_C2-set"/>
</dbReference>
<dbReference type="Pfam" id="PF13895">
    <property type="entry name" value="Ig_2"/>
    <property type="match status" value="1"/>
</dbReference>
<dbReference type="GO" id="GO:0098609">
    <property type="term" value="P:cell-cell adhesion"/>
    <property type="evidence" value="ECO:0007669"/>
    <property type="project" value="TreeGrafter"/>
</dbReference>
<dbReference type="PROSITE" id="PS50835">
    <property type="entry name" value="IG_LIKE"/>
    <property type="match status" value="5"/>
</dbReference>
<dbReference type="InterPro" id="IPR036179">
    <property type="entry name" value="Ig-like_dom_sf"/>
</dbReference>
<dbReference type="AlphaFoldDB" id="A0A9P1J3K9"/>
<evidence type="ECO:0000313" key="9">
    <source>
        <dbReference type="EMBL" id="CAI5456005.1"/>
    </source>
</evidence>
<dbReference type="EMBL" id="CANHGI010000006">
    <property type="protein sequence ID" value="CAI5456005.1"/>
    <property type="molecule type" value="Genomic_DNA"/>
</dbReference>
<feature type="domain" description="Ig-like" evidence="8">
    <location>
        <begin position="6"/>
        <end position="112"/>
    </location>
</feature>
<feature type="signal peptide" evidence="7">
    <location>
        <begin position="1"/>
        <end position="15"/>
    </location>
</feature>
<evidence type="ECO:0000256" key="5">
    <source>
        <dbReference type="ARBA" id="ARBA00023319"/>
    </source>
</evidence>
<gene>
    <name evidence="9" type="ORF">CAMP_LOCUS18642</name>
</gene>
<keyword evidence="7" id="KW-0732">Signal</keyword>
<name>A0A9P1J3K9_9PELO</name>
<dbReference type="Proteomes" id="UP001152747">
    <property type="component" value="Unassembled WGS sequence"/>
</dbReference>
<keyword evidence="5" id="KW-0393">Immunoglobulin domain</keyword>
<keyword evidence="3" id="KW-1015">Disulfide bond</keyword>
<evidence type="ECO:0000256" key="2">
    <source>
        <dbReference type="ARBA" id="ARBA00023136"/>
    </source>
</evidence>
<dbReference type="SMART" id="SM00409">
    <property type="entry name" value="IG"/>
    <property type="match status" value="4"/>
</dbReference>
<feature type="domain" description="Ig-like" evidence="8">
    <location>
        <begin position="436"/>
        <end position="530"/>
    </location>
</feature>
<comment type="caution">
    <text evidence="9">The sequence shown here is derived from an EMBL/GenBank/DDBJ whole genome shotgun (WGS) entry which is preliminary data.</text>
</comment>
<feature type="domain" description="Ig-like" evidence="8">
    <location>
        <begin position="265"/>
        <end position="349"/>
    </location>
</feature>
<dbReference type="Gene3D" id="2.60.40.10">
    <property type="entry name" value="Immunoglobulins"/>
    <property type="match status" value="5"/>
</dbReference>
<feature type="domain" description="Ig-like" evidence="8">
    <location>
        <begin position="352"/>
        <end position="426"/>
    </location>
</feature>
<keyword evidence="4" id="KW-0325">Glycoprotein</keyword>
<keyword evidence="6" id="KW-0812">Transmembrane</keyword>
<evidence type="ECO:0000256" key="1">
    <source>
        <dbReference type="ARBA" id="ARBA00004479"/>
    </source>
</evidence>
<evidence type="ECO:0000256" key="7">
    <source>
        <dbReference type="SAM" id="SignalP"/>
    </source>
</evidence>
<dbReference type="Pfam" id="PF08205">
    <property type="entry name" value="C2-set_2"/>
    <property type="match status" value="1"/>
</dbReference>
<reference evidence="9" key="1">
    <citation type="submission" date="2022-11" db="EMBL/GenBank/DDBJ databases">
        <authorList>
            <person name="Kikuchi T."/>
        </authorList>
    </citation>
    <scope>NUCLEOTIDE SEQUENCE</scope>
    <source>
        <strain evidence="9">PS1010</strain>
    </source>
</reference>
<feature type="chain" id="PRO_5040200073" description="Ig-like domain-containing protein" evidence="7">
    <location>
        <begin position="16"/>
        <end position="724"/>
    </location>
</feature>
<dbReference type="GO" id="GO:0005886">
    <property type="term" value="C:plasma membrane"/>
    <property type="evidence" value="ECO:0007669"/>
    <property type="project" value="TreeGrafter"/>
</dbReference>
<dbReference type="GO" id="GO:0050839">
    <property type="term" value="F:cell adhesion molecule binding"/>
    <property type="evidence" value="ECO:0007669"/>
    <property type="project" value="TreeGrafter"/>
</dbReference>
<accession>A0A9P1J3K9</accession>
<evidence type="ECO:0000256" key="6">
    <source>
        <dbReference type="SAM" id="Phobius"/>
    </source>
</evidence>
<evidence type="ECO:0000259" key="8">
    <source>
        <dbReference type="PROSITE" id="PS50835"/>
    </source>
</evidence>
<evidence type="ECO:0000256" key="4">
    <source>
        <dbReference type="ARBA" id="ARBA00023180"/>
    </source>
</evidence>
<comment type="subcellular location">
    <subcellularLocation>
        <location evidence="1">Membrane</location>
        <topology evidence="1">Single-pass type I membrane protein</topology>
    </subcellularLocation>
</comment>
<dbReference type="Pfam" id="PF13927">
    <property type="entry name" value="Ig_3"/>
    <property type="match status" value="2"/>
</dbReference>
<dbReference type="InterPro" id="IPR003599">
    <property type="entry name" value="Ig_sub"/>
</dbReference>
<keyword evidence="10" id="KW-1185">Reference proteome</keyword>
<protein>
    <recommendedName>
        <fullName evidence="8">Ig-like domain-containing protein</fullName>
    </recommendedName>
</protein>
<dbReference type="SUPFAM" id="SSF48726">
    <property type="entry name" value="Immunoglobulin"/>
    <property type="match status" value="5"/>
</dbReference>
<feature type="domain" description="Ig-like" evidence="8">
    <location>
        <begin position="126"/>
        <end position="260"/>
    </location>
</feature>
<dbReference type="InterPro" id="IPR003598">
    <property type="entry name" value="Ig_sub2"/>
</dbReference>
<proteinExistence type="predicted"/>
<dbReference type="OrthoDB" id="6413693at2759"/>